<feature type="domain" description="Dihydroorotate dehydrogenase catalytic" evidence="15">
    <location>
        <begin position="59"/>
        <end position="360"/>
    </location>
</feature>
<dbReference type="PATRIC" id="fig|1619100.3.peg.794"/>
<evidence type="ECO:0000256" key="9">
    <source>
        <dbReference type="ARBA" id="ARBA00022643"/>
    </source>
</evidence>
<dbReference type="NCBIfam" id="NF003652">
    <property type="entry name" value="PRK05286.2-5"/>
    <property type="match status" value="1"/>
</dbReference>
<evidence type="ECO:0000256" key="13">
    <source>
        <dbReference type="ARBA" id="ARBA00048639"/>
    </source>
</evidence>
<dbReference type="GO" id="GO:0006207">
    <property type="term" value="P:'de novo' pyrimidine nucleobase biosynthetic process"/>
    <property type="evidence" value="ECO:0007669"/>
    <property type="project" value="UniProtKB-UniRule"/>
</dbReference>
<dbReference type="AlphaFoldDB" id="A0A0G0MRF8"/>
<keyword evidence="9" id="KW-0288">FMN</keyword>
<keyword evidence="12" id="KW-0472">Membrane</keyword>
<evidence type="ECO:0000259" key="15">
    <source>
        <dbReference type="Pfam" id="PF01180"/>
    </source>
</evidence>
<keyword evidence="10" id="KW-0665">Pyrimidine biosynthesis</keyword>
<dbReference type="Gene3D" id="3.20.20.70">
    <property type="entry name" value="Aldolase class I"/>
    <property type="match status" value="1"/>
</dbReference>
<evidence type="ECO:0000256" key="7">
    <source>
        <dbReference type="ARBA" id="ARBA00018366"/>
    </source>
</evidence>
<dbReference type="GO" id="GO:0106430">
    <property type="term" value="F:dihydroorotate dehydrogenase (quinone) activity"/>
    <property type="evidence" value="ECO:0007669"/>
    <property type="project" value="UniProtKB-EC"/>
</dbReference>
<evidence type="ECO:0000256" key="11">
    <source>
        <dbReference type="ARBA" id="ARBA00023002"/>
    </source>
</evidence>
<comment type="subcellular location">
    <subcellularLocation>
        <location evidence="3">Membrane</location>
    </subcellularLocation>
</comment>
<protein>
    <recommendedName>
        <fullName evidence="7 14">Dihydroorotate dehydrogenase (quinone)</fullName>
        <ecNumber evidence="6 14">1.3.5.2</ecNumber>
    </recommendedName>
</protein>
<dbReference type="PANTHER" id="PTHR48109:SF4">
    <property type="entry name" value="DIHYDROOROTATE DEHYDROGENASE (QUINONE), MITOCHONDRIAL"/>
    <property type="match status" value="1"/>
</dbReference>
<gene>
    <name evidence="16" type="ORF">UT34_C0002G0245</name>
</gene>
<dbReference type="CDD" id="cd04738">
    <property type="entry name" value="DHOD_2_like"/>
    <property type="match status" value="1"/>
</dbReference>
<evidence type="ECO:0000256" key="1">
    <source>
        <dbReference type="ARBA" id="ARBA00001917"/>
    </source>
</evidence>
<proteinExistence type="inferred from homology"/>
<comment type="catalytic activity">
    <reaction evidence="13">
        <text>(S)-dihydroorotate + a quinone = orotate + a quinol</text>
        <dbReference type="Rhea" id="RHEA:30187"/>
        <dbReference type="ChEBI" id="CHEBI:24646"/>
        <dbReference type="ChEBI" id="CHEBI:30839"/>
        <dbReference type="ChEBI" id="CHEBI:30864"/>
        <dbReference type="ChEBI" id="CHEBI:132124"/>
        <dbReference type="EC" id="1.3.5.2"/>
    </reaction>
</comment>
<dbReference type="PANTHER" id="PTHR48109">
    <property type="entry name" value="DIHYDROOROTATE DEHYDROGENASE (QUINONE), MITOCHONDRIAL-RELATED"/>
    <property type="match status" value="1"/>
</dbReference>
<keyword evidence="11" id="KW-0560">Oxidoreductase</keyword>
<dbReference type="GO" id="GO:0005737">
    <property type="term" value="C:cytoplasm"/>
    <property type="evidence" value="ECO:0007669"/>
    <property type="project" value="InterPro"/>
</dbReference>
<dbReference type="NCBIfam" id="TIGR01036">
    <property type="entry name" value="pyrD_sub2"/>
    <property type="match status" value="1"/>
</dbReference>
<evidence type="ECO:0000256" key="4">
    <source>
        <dbReference type="ARBA" id="ARBA00005161"/>
    </source>
</evidence>
<dbReference type="GO" id="GO:0016020">
    <property type="term" value="C:membrane"/>
    <property type="evidence" value="ECO:0007669"/>
    <property type="project" value="UniProtKB-SubCell"/>
</dbReference>
<dbReference type="InterPro" id="IPR013785">
    <property type="entry name" value="Aldolase_TIM"/>
</dbReference>
<evidence type="ECO:0000256" key="6">
    <source>
        <dbReference type="ARBA" id="ARBA00012791"/>
    </source>
</evidence>
<accession>A0A0G0MRF8</accession>
<dbReference type="Pfam" id="PF01180">
    <property type="entry name" value="DHO_dh"/>
    <property type="match status" value="1"/>
</dbReference>
<dbReference type="PROSITE" id="PS00912">
    <property type="entry name" value="DHODEHASE_2"/>
    <property type="match status" value="1"/>
</dbReference>
<dbReference type="EMBL" id="LBWK01000002">
    <property type="protein sequence ID" value="KKR05738.1"/>
    <property type="molecule type" value="Genomic_DNA"/>
</dbReference>
<evidence type="ECO:0000313" key="17">
    <source>
        <dbReference type="Proteomes" id="UP000034799"/>
    </source>
</evidence>
<dbReference type="SUPFAM" id="SSF51395">
    <property type="entry name" value="FMN-linked oxidoreductases"/>
    <property type="match status" value="1"/>
</dbReference>
<comment type="cofactor">
    <cofactor evidence="1">
        <name>FMN</name>
        <dbReference type="ChEBI" id="CHEBI:58210"/>
    </cofactor>
</comment>
<comment type="caution">
    <text evidence="16">The sequence shown here is derived from an EMBL/GenBank/DDBJ whole genome shotgun (WGS) entry which is preliminary data.</text>
</comment>
<comment type="pathway">
    <text evidence="4">Pyrimidine metabolism; UMP biosynthesis via de novo pathway; orotate from (S)-dihydroorotate (quinone route): step 1/1.</text>
</comment>
<dbReference type="InterPro" id="IPR001295">
    <property type="entry name" value="Dihydroorotate_DH_CS"/>
</dbReference>
<evidence type="ECO:0000256" key="10">
    <source>
        <dbReference type="ARBA" id="ARBA00022975"/>
    </source>
</evidence>
<dbReference type="UniPathway" id="UPA00070">
    <property type="reaction ID" value="UER00946"/>
</dbReference>
<dbReference type="Proteomes" id="UP000034799">
    <property type="component" value="Unassembled WGS sequence"/>
</dbReference>
<evidence type="ECO:0000256" key="2">
    <source>
        <dbReference type="ARBA" id="ARBA00003125"/>
    </source>
</evidence>
<dbReference type="STRING" id="1619100.UT34_C0002G0245"/>
<dbReference type="InterPro" id="IPR005720">
    <property type="entry name" value="Dihydroorotate_DH_cat"/>
</dbReference>
<dbReference type="EC" id="1.3.5.2" evidence="6 14"/>
<reference evidence="16 17" key="1">
    <citation type="journal article" date="2015" name="Nature">
        <title>rRNA introns, odd ribosomes, and small enigmatic genomes across a large radiation of phyla.</title>
        <authorList>
            <person name="Brown C.T."/>
            <person name="Hug L.A."/>
            <person name="Thomas B.C."/>
            <person name="Sharon I."/>
            <person name="Castelle C.J."/>
            <person name="Singh A."/>
            <person name="Wilkins M.J."/>
            <person name="Williams K.H."/>
            <person name="Banfield J.F."/>
        </authorList>
    </citation>
    <scope>NUCLEOTIDE SEQUENCE [LARGE SCALE GENOMIC DNA]</scope>
</reference>
<comment type="similarity">
    <text evidence="5">Belongs to the dihydroorotate dehydrogenase family. Type 2 subfamily.</text>
</comment>
<evidence type="ECO:0000256" key="8">
    <source>
        <dbReference type="ARBA" id="ARBA00022630"/>
    </source>
</evidence>
<name>A0A0G0MRF8_9BACT</name>
<comment type="function">
    <text evidence="2">Catalyzes the conversion of dihydroorotate to orotate with quinone as electron acceptor.</text>
</comment>
<dbReference type="InterPro" id="IPR005719">
    <property type="entry name" value="Dihydroorotate_DH_2"/>
</dbReference>
<evidence type="ECO:0000256" key="5">
    <source>
        <dbReference type="ARBA" id="ARBA00005359"/>
    </source>
</evidence>
<organism evidence="16 17">
    <name type="scientific">candidate division WS6 bacterium GW2011_GWF2_39_15</name>
    <dbReference type="NCBI Taxonomy" id="1619100"/>
    <lineage>
        <taxon>Bacteria</taxon>
        <taxon>Candidatus Dojkabacteria</taxon>
    </lineage>
</organism>
<evidence type="ECO:0000256" key="14">
    <source>
        <dbReference type="NCBIfam" id="TIGR01036"/>
    </source>
</evidence>
<evidence type="ECO:0000313" key="16">
    <source>
        <dbReference type="EMBL" id="KKR05738.1"/>
    </source>
</evidence>
<evidence type="ECO:0000256" key="3">
    <source>
        <dbReference type="ARBA" id="ARBA00004370"/>
    </source>
</evidence>
<dbReference type="GO" id="GO:0044205">
    <property type="term" value="P:'de novo' UMP biosynthetic process"/>
    <property type="evidence" value="ECO:0007669"/>
    <property type="project" value="UniProtKB-UniPathway"/>
</dbReference>
<sequence length="379" mass="42706">MTIIYTTKFLYKYFLKPILFIFDPETVHNLVINLGQQLGKSKFSKKLLNRTYNSNHPTLSQELFGITFKNPVGLAAGFDYNGELTQILGSVGFGFQSIGTVTFSDYEGNKAPRLVRLPKSKSILVNKGFKNDGIKKVLNKNIQNWEEAYQVGISIGATNSPDCTTPQSQIEDIVNSFRFLKIHRLYNKLAYLELNISCPNVLGSGSLADPNHLKQVLEGIKKLEIRKPLLVKLQLEIPWKKARELIQIMIDYKVDGVIIANLLKRRNATLFEPKELDTVRFLKGNFSGAPTKDFSNELIEKAYKEFGHKIKIIGLGGIFNAQDAYEKIKRGASLVQLITGMIYEGPQLIAEINMGLEKRLKEDGYKNIKEAVGVKSIRS</sequence>
<keyword evidence="8" id="KW-0285">Flavoprotein</keyword>
<evidence type="ECO:0000256" key="12">
    <source>
        <dbReference type="ARBA" id="ARBA00023136"/>
    </source>
</evidence>
<dbReference type="InterPro" id="IPR050074">
    <property type="entry name" value="DHO_dehydrogenase"/>
</dbReference>